<dbReference type="OrthoDB" id="4170613at2"/>
<evidence type="ECO:0000313" key="1">
    <source>
        <dbReference type="EMBL" id="SFE34334.1"/>
    </source>
</evidence>
<name>A0A1I1ZRD0_9BACT</name>
<dbReference type="STRING" id="54.SAMN02745121_03925"/>
<dbReference type="Proteomes" id="UP000199400">
    <property type="component" value="Unassembled WGS sequence"/>
</dbReference>
<dbReference type="EMBL" id="FOMX01000012">
    <property type="protein sequence ID" value="SFE34334.1"/>
    <property type="molecule type" value="Genomic_DNA"/>
</dbReference>
<dbReference type="RefSeq" id="WP_096333001.1">
    <property type="nucleotide sequence ID" value="NZ_FOMX01000012.1"/>
</dbReference>
<evidence type="ECO:0000313" key="2">
    <source>
        <dbReference type="Proteomes" id="UP000199400"/>
    </source>
</evidence>
<proteinExistence type="predicted"/>
<keyword evidence="2" id="KW-1185">Reference proteome</keyword>
<protein>
    <submittedName>
        <fullName evidence="1">Uncharacterized protein</fullName>
    </submittedName>
</protein>
<reference evidence="2" key="1">
    <citation type="submission" date="2016-10" db="EMBL/GenBank/DDBJ databases">
        <authorList>
            <person name="Varghese N."/>
            <person name="Submissions S."/>
        </authorList>
    </citation>
    <scope>NUCLEOTIDE SEQUENCE [LARGE SCALE GENOMIC DNA]</scope>
    <source>
        <strain evidence="2">ATCC 25963</strain>
    </source>
</reference>
<accession>A0A1I1ZRD0</accession>
<organism evidence="1 2">
    <name type="scientific">Nannocystis exedens</name>
    <dbReference type="NCBI Taxonomy" id="54"/>
    <lineage>
        <taxon>Bacteria</taxon>
        <taxon>Pseudomonadati</taxon>
        <taxon>Myxococcota</taxon>
        <taxon>Polyangia</taxon>
        <taxon>Nannocystales</taxon>
        <taxon>Nannocystaceae</taxon>
        <taxon>Nannocystis</taxon>
    </lineage>
</organism>
<sequence length="152" mass="16839">MQIVFKKEPGNRHSIEVRERRGPDIRLPARETGPTIPHDLAHAAVEAALGLTDGFWAAVEKGAMFEGFELVLKGRNKRAGLKELRRYGDAAMPAELMVSWAHRVWSGQRTEGRGLKPCPLTDAQLTKALAALDAARDRWAAVAEGETLTWSW</sequence>
<dbReference type="AlphaFoldDB" id="A0A1I1ZRD0"/>
<gene>
    <name evidence="1" type="ORF">SAMN02745121_03925</name>
</gene>